<comment type="caution">
    <text evidence="2">The sequence shown here is derived from an EMBL/GenBank/DDBJ whole genome shotgun (WGS) entry which is preliminary data.</text>
</comment>
<name>A0AAE0NQH5_9PEZI</name>
<reference evidence="2" key="1">
    <citation type="journal article" date="2023" name="Mol. Phylogenet. Evol.">
        <title>Genome-scale phylogeny and comparative genomics of the fungal order Sordariales.</title>
        <authorList>
            <person name="Hensen N."/>
            <person name="Bonometti L."/>
            <person name="Westerberg I."/>
            <person name="Brannstrom I.O."/>
            <person name="Guillou S."/>
            <person name="Cros-Aarteil S."/>
            <person name="Calhoun S."/>
            <person name="Haridas S."/>
            <person name="Kuo A."/>
            <person name="Mondo S."/>
            <person name="Pangilinan J."/>
            <person name="Riley R."/>
            <person name="LaButti K."/>
            <person name="Andreopoulos B."/>
            <person name="Lipzen A."/>
            <person name="Chen C."/>
            <person name="Yan M."/>
            <person name="Daum C."/>
            <person name="Ng V."/>
            <person name="Clum A."/>
            <person name="Steindorff A."/>
            <person name="Ohm R.A."/>
            <person name="Martin F."/>
            <person name="Silar P."/>
            <person name="Natvig D.O."/>
            <person name="Lalanne C."/>
            <person name="Gautier V."/>
            <person name="Ament-Velasquez S.L."/>
            <person name="Kruys A."/>
            <person name="Hutchinson M.I."/>
            <person name="Powell A.J."/>
            <person name="Barry K."/>
            <person name="Miller A.N."/>
            <person name="Grigoriev I.V."/>
            <person name="Debuchy R."/>
            <person name="Gladieux P."/>
            <person name="Hiltunen Thoren M."/>
            <person name="Johannesson H."/>
        </authorList>
    </citation>
    <scope>NUCLEOTIDE SEQUENCE</scope>
    <source>
        <strain evidence="2">CBS 232.78</strain>
    </source>
</reference>
<dbReference type="AlphaFoldDB" id="A0AAE0NQH5"/>
<dbReference type="Proteomes" id="UP001285441">
    <property type="component" value="Unassembled WGS sequence"/>
</dbReference>
<evidence type="ECO:0000256" key="1">
    <source>
        <dbReference type="SAM" id="SignalP"/>
    </source>
</evidence>
<keyword evidence="1" id="KW-0732">Signal</keyword>
<feature type="chain" id="PRO_5042088127" evidence="1">
    <location>
        <begin position="20"/>
        <end position="190"/>
    </location>
</feature>
<evidence type="ECO:0000313" key="2">
    <source>
        <dbReference type="EMBL" id="KAK3385813.1"/>
    </source>
</evidence>
<proteinExistence type="predicted"/>
<keyword evidence="3" id="KW-1185">Reference proteome</keyword>
<gene>
    <name evidence="2" type="ORF">B0H63DRAFT_449816</name>
</gene>
<feature type="signal peptide" evidence="1">
    <location>
        <begin position="1"/>
        <end position="19"/>
    </location>
</feature>
<protein>
    <submittedName>
        <fullName evidence="2">Uncharacterized protein</fullName>
    </submittedName>
</protein>
<evidence type="ECO:0000313" key="3">
    <source>
        <dbReference type="Proteomes" id="UP001285441"/>
    </source>
</evidence>
<dbReference type="EMBL" id="JAULSW010000004">
    <property type="protein sequence ID" value="KAK3385813.1"/>
    <property type="molecule type" value="Genomic_DNA"/>
</dbReference>
<reference evidence="2" key="2">
    <citation type="submission" date="2023-06" db="EMBL/GenBank/DDBJ databases">
        <authorList>
            <consortium name="Lawrence Berkeley National Laboratory"/>
            <person name="Haridas S."/>
            <person name="Hensen N."/>
            <person name="Bonometti L."/>
            <person name="Westerberg I."/>
            <person name="Brannstrom I.O."/>
            <person name="Guillou S."/>
            <person name="Cros-Aarteil S."/>
            <person name="Calhoun S."/>
            <person name="Kuo A."/>
            <person name="Mondo S."/>
            <person name="Pangilinan J."/>
            <person name="Riley R."/>
            <person name="LaButti K."/>
            <person name="Andreopoulos B."/>
            <person name="Lipzen A."/>
            <person name="Chen C."/>
            <person name="Yanf M."/>
            <person name="Daum C."/>
            <person name="Ng V."/>
            <person name="Clum A."/>
            <person name="Steindorff A."/>
            <person name="Ohm R."/>
            <person name="Martin F."/>
            <person name="Silar P."/>
            <person name="Natvig D."/>
            <person name="Lalanne C."/>
            <person name="Gautier V."/>
            <person name="Ament-velasquez S.L."/>
            <person name="Kruys A."/>
            <person name="Hutchinson M.I."/>
            <person name="Powell A.J."/>
            <person name="Barry K."/>
            <person name="Miller A.N."/>
            <person name="Grigoriev I.V."/>
            <person name="Debuchy R."/>
            <person name="Gladieux P."/>
            <person name="Thoren M.H."/>
            <person name="Johannesson H."/>
        </authorList>
    </citation>
    <scope>NUCLEOTIDE SEQUENCE</scope>
    <source>
        <strain evidence="2">CBS 232.78</strain>
    </source>
</reference>
<sequence>MHFAHFFNVLAIAAALAQAAPAPPAVGDALVARNAATDVRTTASAHIERDTATPEDHHLHRRNIITRYTRMRQGDNLLLHSGVNIVCNLLSVGRATQVAVPALSGVSNNLDVMGNALGQHVSSATGAQVSGALLSVHWATSNSQTPAITSLEWQTLLFAMYQVLPGSGWDYVTATFSYGGQALSVFMTLT</sequence>
<organism evidence="2 3">
    <name type="scientific">Podospora didyma</name>
    <dbReference type="NCBI Taxonomy" id="330526"/>
    <lineage>
        <taxon>Eukaryota</taxon>
        <taxon>Fungi</taxon>
        <taxon>Dikarya</taxon>
        <taxon>Ascomycota</taxon>
        <taxon>Pezizomycotina</taxon>
        <taxon>Sordariomycetes</taxon>
        <taxon>Sordariomycetidae</taxon>
        <taxon>Sordariales</taxon>
        <taxon>Podosporaceae</taxon>
        <taxon>Podospora</taxon>
    </lineage>
</organism>
<accession>A0AAE0NQH5</accession>